<dbReference type="AlphaFoldDB" id="A0A565A5W2"/>
<evidence type="ECO:0000313" key="2">
    <source>
        <dbReference type="EMBL" id="VUZ99328.1"/>
    </source>
</evidence>
<dbReference type="Proteomes" id="UP000220605">
    <property type="component" value="Unassembled WGS sequence"/>
</dbReference>
<sequence>MDLEAGDDYYEYIHLFFEYRKKFDEIIQGNYPDNDISNCQSSTKESFKDHEAYKKECPKIEKYLTYLNNNEDGYNFVRCRFLNYVLNSEKIYNTIDSHSKSDIIAAYKTLSLLKSRCYGNIENIKSNILTQLQVIYNLYDFFYNIKIKVSKEDKINCDNADKCVQLYGEHYEECRKNSKHKFCQQLIQFQKLYNEFMKNITNCNNVLNYLPNIETDFISPITIAAVIILMTLSCSFILLKFTPVGSWLASQRERKKKIKDDINKNNLELSYNSEHAKNNLSKSIYNIQYNTA</sequence>
<accession>A0A565A5W2</accession>
<keyword evidence="1" id="KW-0812">Transmembrane</keyword>
<name>A0A565A5W2_PLAVI</name>
<dbReference type="VEuPathDB" id="PlasmoDB:PVPAM_130013300"/>
<organism evidence="2">
    <name type="scientific">Plasmodium vivax</name>
    <name type="common">malaria parasite P. vivax</name>
    <dbReference type="NCBI Taxonomy" id="5855"/>
    <lineage>
        <taxon>Eukaryota</taxon>
        <taxon>Sar</taxon>
        <taxon>Alveolata</taxon>
        <taxon>Apicomplexa</taxon>
        <taxon>Aconoidasida</taxon>
        <taxon>Haemosporida</taxon>
        <taxon>Plasmodiidae</taxon>
        <taxon>Plasmodium</taxon>
        <taxon>Plasmodium (Plasmodium)</taxon>
    </lineage>
</organism>
<dbReference type="VEuPathDB" id="PlasmoDB:PVP01_0000430"/>
<feature type="transmembrane region" description="Helical" evidence="1">
    <location>
        <begin position="221"/>
        <end position="249"/>
    </location>
</feature>
<protein>
    <submittedName>
        <fullName evidence="2">VIR protein</fullName>
    </submittedName>
</protein>
<reference evidence="2" key="1">
    <citation type="submission" date="2016-07" db="EMBL/GenBank/DDBJ databases">
        <authorList>
            <consortium name="Pathogen Informatics"/>
        </authorList>
    </citation>
    <scope>NUCLEOTIDE SEQUENCE</scope>
</reference>
<dbReference type="Pfam" id="PF05795">
    <property type="entry name" value="Plasmodium_Vir"/>
    <property type="match status" value="1"/>
</dbReference>
<gene>
    <name evidence="2" type="ORF">PVP01_0000430</name>
</gene>
<dbReference type="InterPro" id="IPR008780">
    <property type="entry name" value="Plasmodium_Vir"/>
</dbReference>
<dbReference type="OrthoDB" id="387682at2759"/>
<dbReference type="VEuPathDB" id="PlasmoDB:PVW1_130005300"/>
<dbReference type="EMBL" id="FLZR02000001">
    <property type="protein sequence ID" value="VUZ99328.1"/>
    <property type="molecule type" value="Genomic_DNA"/>
</dbReference>
<keyword evidence="1" id="KW-0472">Membrane</keyword>
<proteinExistence type="predicted"/>
<evidence type="ECO:0000256" key="1">
    <source>
        <dbReference type="SAM" id="Phobius"/>
    </source>
</evidence>
<keyword evidence="1" id="KW-1133">Transmembrane helix</keyword>